<evidence type="ECO:0000313" key="17">
    <source>
        <dbReference type="EMBL" id="BAI64946.1"/>
    </source>
</evidence>
<dbReference type="KEGG" id="rmu:RMDY18_11140"/>
<feature type="binding site" evidence="13 14">
    <location>
        <begin position="76"/>
        <end position="79"/>
    </location>
    <ligand>
        <name>substrate</name>
    </ligand>
</feature>
<keyword evidence="10 13" id="KW-0418">Kinase</keyword>
<dbReference type="InterPro" id="IPR015824">
    <property type="entry name" value="Phosphoglycerate_kinase_N"/>
</dbReference>
<dbReference type="FunFam" id="3.40.50.1260:FF:000031">
    <property type="entry name" value="Phosphoglycerate kinase 1"/>
    <property type="match status" value="1"/>
</dbReference>
<dbReference type="Proteomes" id="UP000001883">
    <property type="component" value="Chromosome"/>
</dbReference>
<proteinExistence type="inferred from homology"/>
<gene>
    <name evidence="13" type="primary">pgk</name>
    <name evidence="17" type="ordered locus">RMDY18_11140</name>
</gene>
<organism evidence="17 18">
    <name type="scientific">Rothia mucilaginosa (strain DY-18)</name>
    <name type="common">Stomatococcus mucilaginosus</name>
    <dbReference type="NCBI Taxonomy" id="680646"/>
    <lineage>
        <taxon>Bacteria</taxon>
        <taxon>Bacillati</taxon>
        <taxon>Actinomycetota</taxon>
        <taxon>Actinomycetes</taxon>
        <taxon>Micrococcales</taxon>
        <taxon>Micrococcaceae</taxon>
        <taxon>Rothia</taxon>
    </lineage>
</organism>
<feature type="binding site" evidence="14">
    <location>
        <position position="175"/>
    </location>
    <ligand>
        <name>(2R)-3-phosphoglycerate</name>
        <dbReference type="ChEBI" id="CHEBI:58272"/>
    </ligand>
</feature>
<keyword evidence="12 13" id="KW-0324">Glycolysis</keyword>
<feature type="binding site" evidence="13">
    <location>
        <position position="175"/>
    </location>
    <ligand>
        <name>substrate</name>
    </ligand>
</feature>
<feature type="binding site" evidence="13 15">
    <location>
        <position position="321"/>
    </location>
    <ligand>
        <name>ATP</name>
        <dbReference type="ChEBI" id="CHEBI:30616"/>
    </ligand>
</feature>
<dbReference type="eggNOG" id="COG0126">
    <property type="taxonomic scope" value="Bacteria"/>
</dbReference>
<reference evidence="17 18" key="3">
    <citation type="journal article" date="2010" name="Sequencing">
        <title>Complete Genome Sequence of Rothia mucilaginosa DY-18: A Clinical Isolate with Dense Meshwork-Like Structures from a Persistent Apical Periodontitis Lesion.</title>
        <authorList>
            <person name="Yamane K."/>
            <person name="Nambu T."/>
            <person name="Yamanaka T."/>
            <person name="Mashimo C."/>
            <person name="Sugimori C."/>
            <person name="Leung K.-P."/>
            <person name="Fukushima H."/>
        </authorList>
    </citation>
    <scope>NUCLEOTIDE SEQUENCE [LARGE SCALE GENOMIC DNA]</scope>
    <source>
        <strain evidence="17 18">DY-18</strain>
    </source>
</reference>
<dbReference type="GO" id="GO:0005829">
    <property type="term" value="C:cytosol"/>
    <property type="evidence" value="ECO:0007669"/>
    <property type="project" value="TreeGrafter"/>
</dbReference>
<feature type="binding site" evidence="14">
    <location>
        <position position="135"/>
    </location>
    <ligand>
        <name>(2R)-3-phosphoglycerate</name>
        <dbReference type="ChEBI" id="CHEBI:58272"/>
    </ligand>
</feature>
<accession>D2NTH0</accession>
<keyword evidence="18" id="KW-1185">Reference proteome</keyword>
<comment type="similarity">
    <text evidence="3 13 16">Belongs to the phosphoglycerate kinase family.</text>
</comment>
<evidence type="ECO:0000256" key="2">
    <source>
        <dbReference type="ARBA" id="ARBA00004838"/>
    </source>
</evidence>
<comment type="pathway">
    <text evidence="2 13">Carbohydrate degradation; glycolysis; pyruvate from D-glyceraldehyde 3-phosphate: step 2/5.</text>
</comment>
<dbReference type="AlphaFoldDB" id="D2NTH0"/>
<dbReference type="GO" id="GO:0004618">
    <property type="term" value="F:phosphoglycerate kinase activity"/>
    <property type="evidence" value="ECO:0007669"/>
    <property type="project" value="UniProtKB-UniRule"/>
</dbReference>
<feature type="binding site" evidence="13 14">
    <location>
        <begin position="38"/>
        <end position="40"/>
    </location>
    <ligand>
        <name>substrate</name>
    </ligand>
</feature>
<evidence type="ECO:0000256" key="9">
    <source>
        <dbReference type="ARBA" id="ARBA00022741"/>
    </source>
</evidence>
<comment type="subunit">
    <text evidence="4 13">Monomer.</text>
</comment>
<evidence type="ECO:0000256" key="4">
    <source>
        <dbReference type="ARBA" id="ARBA00011245"/>
    </source>
</evidence>
<evidence type="ECO:0000256" key="16">
    <source>
        <dbReference type="RuleBase" id="RU000532"/>
    </source>
</evidence>
<evidence type="ECO:0000256" key="12">
    <source>
        <dbReference type="ARBA" id="ARBA00023152"/>
    </source>
</evidence>
<reference evidence="17 18" key="2">
    <citation type="journal article" date="2010" name="J Osaka Dent Univ">
        <title>Isolation and identification of Rothia mucilaginosa from persistent apical periodontitis lesions.</title>
        <authorList>
            <person name="Yamane K."/>
            <person name="Yoshida M."/>
            <person name="Fujihira T."/>
            <person name="Baba T."/>
            <person name="Tsuji N."/>
            <person name="Hayashi H."/>
            <person name="Sugimori C."/>
            <person name="Yamanaka T."/>
            <person name="Mashimo C."/>
            <person name="Nambu T."/>
            <person name="Kawai H."/>
            <person name="Fukushima H."/>
        </authorList>
    </citation>
    <scope>NUCLEOTIDE SEQUENCE [LARGE SCALE GENOMIC DNA]</scope>
    <source>
        <strain evidence="17 18">DY-18</strain>
    </source>
</reference>
<evidence type="ECO:0000256" key="11">
    <source>
        <dbReference type="ARBA" id="ARBA00022840"/>
    </source>
</evidence>
<protein>
    <recommendedName>
        <fullName evidence="6 13">Phosphoglycerate kinase</fullName>
        <ecNumber evidence="5 13">2.7.2.3</ecNumber>
    </recommendedName>
</protein>
<sequence length="422" mass="44488">MMETVYKPTYPGGIPMAKALSELLEEGVAGRHVLVRSDLNVPLKDGVVTDDGRVRASLPVIEKLAKAGARVIVTAHLGRPKGKVDPQYSIAPAAARLAELASVPVKVATDLVGEDAKAKAAALADGEVLVVENVRYDARETSKDDAERGEFADELVALTGENGAYVNDAFGAVHRKHASVYDVAKRLPAYLGDLVKKEVDVLAKTLNDPERPFVVVMGGAKVSDKLAVIDNLIGKADTILIGGGMGYTFAYAQGYEVGQSLLEKDQVENVLRYLKEAPEKGTEIITAVDVVWSDAFSADANTEIRPIEDLTGGKLGAEAEGLDIGPKTREIFAEKIKGAKTIFWNGPVGVFEIAPFAEGTRAVAQAIVDSDAFSIIGGGDSASAVRNLGFKDEQFGHISTGGGASLEYIEGKTLPGLEALGA</sequence>
<dbReference type="InterPro" id="IPR015911">
    <property type="entry name" value="Phosphoglycerate_kinase_CS"/>
</dbReference>
<dbReference type="STRING" id="680646.RMDY18_11140"/>
<feature type="binding site" evidence="13 15">
    <location>
        <position position="352"/>
    </location>
    <ligand>
        <name>ATP</name>
        <dbReference type="ChEBI" id="CHEBI:30616"/>
    </ligand>
</feature>
<dbReference type="GO" id="GO:0006096">
    <property type="term" value="P:glycolytic process"/>
    <property type="evidence" value="ECO:0007669"/>
    <property type="project" value="UniProtKB-UniRule"/>
</dbReference>
<dbReference type="Pfam" id="PF00162">
    <property type="entry name" value="PGK"/>
    <property type="match status" value="1"/>
</dbReference>
<name>D2NTH0_ROTMD</name>
<evidence type="ECO:0000256" key="7">
    <source>
        <dbReference type="ARBA" id="ARBA00022490"/>
    </source>
</evidence>
<dbReference type="Gene3D" id="3.40.50.1260">
    <property type="entry name" value="Phosphoglycerate kinase, N-terminal domain"/>
    <property type="match status" value="2"/>
</dbReference>
<evidence type="ECO:0000256" key="5">
    <source>
        <dbReference type="ARBA" id="ARBA00013061"/>
    </source>
</evidence>
<reference evidence="18" key="1">
    <citation type="submission" date="2009-07" db="EMBL/GenBank/DDBJ databases">
        <title>Complete genome sequence of Rothia mucilaginosa DJ.</title>
        <authorList>
            <person name="Yamane K."/>
            <person name="Nambu T."/>
            <person name="Mashimo C."/>
            <person name="Sugimori C."/>
            <person name="Yamanaka T."/>
            <person name="Leung K."/>
            <person name="Fukushima H."/>
        </authorList>
    </citation>
    <scope>NUCLEOTIDE SEQUENCE [LARGE SCALE GENOMIC DNA]</scope>
    <source>
        <strain evidence="18">DY-18</strain>
    </source>
</reference>
<evidence type="ECO:0000313" key="18">
    <source>
        <dbReference type="Proteomes" id="UP000001883"/>
    </source>
</evidence>
<dbReference type="HAMAP" id="MF_00145">
    <property type="entry name" value="Phosphoglyc_kinase"/>
    <property type="match status" value="1"/>
</dbReference>
<dbReference type="EC" id="2.7.2.3" evidence="5 13"/>
<feature type="binding site" evidence="13">
    <location>
        <position position="53"/>
    </location>
    <ligand>
        <name>substrate</name>
    </ligand>
</feature>
<evidence type="ECO:0000256" key="14">
    <source>
        <dbReference type="PIRSR" id="PIRSR000724-1"/>
    </source>
</evidence>
<keyword evidence="7 13" id="KW-0963">Cytoplasm</keyword>
<dbReference type="InterPro" id="IPR036043">
    <property type="entry name" value="Phosphoglycerate_kinase_sf"/>
</dbReference>
<dbReference type="InterPro" id="IPR001576">
    <property type="entry name" value="Phosphoglycerate_kinase"/>
</dbReference>
<dbReference type="UniPathway" id="UPA00109">
    <property type="reaction ID" value="UER00185"/>
</dbReference>
<feature type="binding site" evidence="13 15">
    <location>
        <position position="225"/>
    </location>
    <ligand>
        <name>ATP</name>
        <dbReference type="ChEBI" id="CHEBI:30616"/>
    </ligand>
</feature>
<dbReference type="EMBL" id="AP011540">
    <property type="protein sequence ID" value="BAI64946.1"/>
    <property type="molecule type" value="Genomic_DNA"/>
</dbReference>
<dbReference type="PIRSF" id="PIRSF000724">
    <property type="entry name" value="Pgk"/>
    <property type="match status" value="1"/>
</dbReference>
<evidence type="ECO:0000256" key="10">
    <source>
        <dbReference type="ARBA" id="ARBA00022777"/>
    </source>
</evidence>
<evidence type="ECO:0000256" key="1">
    <source>
        <dbReference type="ARBA" id="ARBA00000642"/>
    </source>
</evidence>
<dbReference type="PANTHER" id="PTHR11406">
    <property type="entry name" value="PHOSPHOGLYCERATE KINASE"/>
    <property type="match status" value="1"/>
</dbReference>
<evidence type="ECO:0000256" key="15">
    <source>
        <dbReference type="PIRSR" id="PIRSR000724-2"/>
    </source>
</evidence>
<dbReference type="PRINTS" id="PR00477">
    <property type="entry name" value="PHGLYCKINASE"/>
</dbReference>
<evidence type="ECO:0000256" key="8">
    <source>
        <dbReference type="ARBA" id="ARBA00022679"/>
    </source>
</evidence>
<feature type="binding site" evidence="13">
    <location>
        <position position="135"/>
    </location>
    <ligand>
        <name>substrate</name>
    </ligand>
</feature>
<dbReference type="PANTHER" id="PTHR11406:SF23">
    <property type="entry name" value="PHOSPHOGLYCERATE KINASE 1, CHLOROPLASTIC-RELATED"/>
    <property type="match status" value="1"/>
</dbReference>
<keyword evidence="9 13" id="KW-0547">Nucleotide-binding</keyword>
<evidence type="ECO:0000256" key="3">
    <source>
        <dbReference type="ARBA" id="ARBA00008982"/>
    </source>
</evidence>
<evidence type="ECO:0000256" key="6">
    <source>
        <dbReference type="ARBA" id="ARBA00016471"/>
    </source>
</evidence>
<keyword evidence="8 13" id="KW-0808">Transferase</keyword>
<dbReference type="PROSITE" id="PS00111">
    <property type="entry name" value="PGLYCERATE_KINASE"/>
    <property type="match status" value="1"/>
</dbReference>
<dbReference type="SUPFAM" id="SSF53748">
    <property type="entry name" value="Phosphoglycerate kinase"/>
    <property type="match status" value="1"/>
</dbReference>
<dbReference type="GO" id="GO:0043531">
    <property type="term" value="F:ADP binding"/>
    <property type="evidence" value="ECO:0007669"/>
    <property type="project" value="TreeGrafter"/>
</dbReference>
<dbReference type="GO" id="GO:0006094">
    <property type="term" value="P:gluconeogenesis"/>
    <property type="evidence" value="ECO:0007669"/>
    <property type="project" value="TreeGrafter"/>
</dbReference>
<keyword evidence="11 13" id="KW-0067">ATP-binding</keyword>
<comment type="subcellular location">
    <subcellularLocation>
        <location evidence="13">Cytoplasm</location>
    </subcellularLocation>
</comment>
<feature type="binding site" evidence="13 15">
    <location>
        <begin position="378"/>
        <end position="381"/>
    </location>
    <ligand>
        <name>ATP</name>
        <dbReference type="ChEBI" id="CHEBI:30616"/>
    </ligand>
</feature>
<dbReference type="FunFam" id="3.40.50.1260:FF:000006">
    <property type="entry name" value="Phosphoglycerate kinase"/>
    <property type="match status" value="1"/>
</dbReference>
<comment type="catalytic activity">
    <reaction evidence="1 13 16">
        <text>(2R)-3-phosphoglycerate + ATP = (2R)-3-phospho-glyceroyl phosphate + ADP</text>
        <dbReference type="Rhea" id="RHEA:14801"/>
        <dbReference type="ChEBI" id="CHEBI:30616"/>
        <dbReference type="ChEBI" id="CHEBI:57604"/>
        <dbReference type="ChEBI" id="CHEBI:58272"/>
        <dbReference type="ChEBI" id="CHEBI:456216"/>
        <dbReference type="EC" id="2.7.2.3"/>
    </reaction>
</comment>
<dbReference type="HOGENOM" id="CLU_025427_0_2_11"/>
<feature type="binding site" evidence="14">
    <location>
        <position position="53"/>
    </location>
    <ligand>
        <name>(2R)-3-phosphoglycerate</name>
        <dbReference type="ChEBI" id="CHEBI:58272"/>
    </ligand>
</feature>
<dbReference type="GO" id="GO:0005524">
    <property type="term" value="F:ATP binding"/>
    <property type="evidence" value="ECO:0007669"/>
    <property type="project" value="UniProtKB-KW"/>
</dbReference>
<evidence type="ECO:0000256" key="13">
    <source>
        <dbReference type="HAMAP-Rule" id="MF_00145"/>
    </source>
</evidence>